<evidence type="ECO:0000256" key="7">
    <source>
        <dbReference type="ARBA" id="ARBA00022989"/>
    </source>
</evidence>
<feature type="transmembrane region" description="Helical" evidence="11">
    <location>
        <begin position="453"/>
        <end position="470"/>
    </location>
</feature>
<keyword evidence="3" id="KW-0633">Potassium transport</keyword>
<organism evidence="14 15">
    <name type="scientific">Paludisphaera mucosa</name>
    <dbReference type="NCBI Taxonomy" id="3030827"/>
    <lineage>
        <taxon>Bacteria</taxon>
        <taxon>Pseudomonadati</taxon>
        <taxon>Planctomycetota</taxon>
        <taxon>Planctomycetia</taxon>
        <taxon>Isosphaerales</taxon>
        <taxon>Isosphaeraceae</taxon>
        <taxon>Paludisphaera</taxon>
    </lineage>
</organism>
<dbReference type="EMBL" id="JARRAG010000001">
    <property type="protein sequence ID" value="MDG3002278.1"/>
    <property type="molecule type" value="Genomic_DNA"/>
</dbReference>
<evidence type="ECO:0000256" key="11">
    <source>
        <dbReference type="SAM" id="Phobius"/>
    </source>
</evidence>
<feature type="transmembrane region" description="Helical" evidence="11">
    <location>
        <begin position="203"/>
        <end position="227"/>
    </location>
</feature>
<feature type="transmembrane region" description="Helical" evidence="11">
    <location>
        <begin position="320"/>
        <end position="346"/>
    </location>
</feature>
<comment type="subcellular location">
    <subcellularLocation>
        <location evidence="1">Membrane</location>
        <topology evidence="1">Multi-pass membrane protein</topology>
    </subcellularLocation>
</comment>
<evidence type="ECO:0000256" key="8">
    <source>
        <dbReference type="ARBA" id="ARBA00023065"/>
    </source>
</evidence>
<feature type="region of interest" description="Disordered" evidence="10">
    <location>
        <begin position="702"/>
        <end position="730"/>
    </location>
</feature>
<evidence type="ECO:0000313" key="14">
    <source>
        <dbReference type="EMBL" id="MDG3002278.1"/>
    </source>
</evidence>
<comment type="caution">
    <text evidence="14">The sequence shown here is derived from an EMBL/GenBank/DDBJ whole genome shotgun (WGS) entry which is preliminary data.</text>
</comment>
<proteinExistence type="predicted"/>
<keyword evidence="4 11" id="KW-0812">Transmembrane</keyword>
<feature type="domain" description="K+ potassium transporter C-terminal" evidence="13">
    <location>
        <begin position="534"/>
        <end position="676"/>
    </location>
</feature>
<keyword evidence="15" id="KW-1185">Reference proteome</keyword>
<reference evidence="14 15" key="1">
    <citation type="submission" date="2023-03" db="EMBL/GenBank/DDBJ databases">
        <title>Paludisphaera mucosa sp. nov. a novel planctomycete from northern fen.</title>
        <authorList>
            <person name="Ivanova A."/>
        </authorList>
    </citation>
    <scope>NUCLEOTIDE SEQUENCE [LARGE SCALE GENOMIC DNA]</scope>
    <source>
        <strain evidence="14 15">Pla2</strain>
    </source>
</reference>
<feature type="transmembrane region" description="Helical" evidence="11">
    <location>
        <begin position="367"/>
        <end position="387"/>
    </location>
</feature>
<evidence type="ECO:0000256" key="5">
    <source>
        <dbReference type="ARBA" id="ARBA00022847"/>
    </source>
</evidence>
<feature type="transmembrane region" description="Helical" evidence="11">
    <location>
        <begin position="393"/>
        <end position="415"/>
    </location>
</feature>
<dbReference type="PANTHER" id="PTHR30540">
    <property type="entry name" value="OSMOTIC STRESS POTASSIUM TRANSPORTER"/>
    <property type="match status" value="1"/>
</dbReference>
<dbReference type="Pfam" id="PF02705">
    <property type="entry name" value="K_trans"/>
    <property type="match status" value="2"/>
</dbReference>
<evidence type="ECO:0000256" key="2">
    <source>
        <dbReference type="ARBA" id="ARBA00022448"/>
    </source>
</evidence>
<dbReference type="RefSeq" id="WP_277858642.1">
    <property type="nucleotide sequence ID" value="NZ_JARRAG010000001.1"/>
</dbReference>
<keyword evidence="2" id="KW-0813">Transport</keyword>
<feature type="transmembrane region" description="Helical" evidence="11">
    <location>
        <begin position="167"/>
        <end position="183"/>
    </location>
</feature>
<feature type="transmembrane region" description="Helical" evidence="11">
    <location>
        <begin position="427"/>
        <end position="447"/>
    </location>
</feature>
<feature type="transmembrane region" description="Helical" evidence="11">
    <location>
        <begin position="266"/>
        <end position="288"/>
    </location>
</feature>
<dbReference type="Proteomes" id="UP001216907">
    <property type="component" value="Unassembled WGS sequence"/>
</dbReference>
<dbReference type="PANTHER" id="PTHR30540:SF83">
    <property type="entry name" value="K+ POTASSIUM TRANSPORTER"/>
    <property type="match status" value="1"/>
</dbReference>
<keyword evidence="8" id="KW-0406">Ion transport</keyword>
<dbReference type="Pfam" id="PF22776">
    <property type="entry name" value="K_trans_C"/>
    <property type="match status" value="1"/>
</dbReference>
<dbReference type="InterPro" id="IPR003855">
    <property type="entry name" value="K+_transporter"/>
</dbReference>
<protein>
    <submittedName>
        <fullName evidence="14">KUP/HAK/KT family potassium transporter</fullName>
    </submittedName>
</protein>
<dbReference type="InterPro" id="IPR053952">
    <property type="entry name" value="K_trans_C"/>
</dbReference>
<evidence type="ECO:0000256" key="1">
    <source>
        <dbReference type="ARBA" id="ARBA00004141"/>
    </source>
</evidence>
<accession>A0ABT6F4B3</accession>
<keyword evidence="7 11" id="KW-1133">Transmembrane helix</keyword>
<keyword evidence="5" id="KW-0769">Symport</keyword>
<evidence type="ECO:0000256" key="3">
    <source>
        <dbReference type="ARBA" id="ARBA00022538"/>
    </source>
</evidence>
<gene>
    <name evidence="14" type="ORF">PZE19_00625</name>
</gene>
<name>A0ABT6F4B3_9BACT</name>
<keyword evidence="6" id="KW-0630">Potassium</keyword>
<sequence>MREATGTVYGDIGTSVLYTLMEITRETVALKHHVHGEELTALLQSGGDLVSPREALGGLSLVFWALIFLTIKYDLIIMRADNHGEGGTFALWGLLKGFSGKIFGFAMVGYLVVAAAGLLAADGVITPPISMLGAYEPLGESLAVAATLVSLFVLFKPQWRGTSQVGGLFGWFMMLVWFPWIAVKGVPWILRSPEVFLALDPSYAVRFLGEFPTIGVFVIFGVVVLAITGGEAKYADIGHFARRGQIHVGEGQSVDPRDSGRRPVMYSWFVLVLPCLVLNYAGQVGYLLQKGVPPRANTFYALTPRTGDADVDGVILGVDMVISAVAAFIASQALITGMFSIVKQAIALGFCPRFVVRFTSREAEGQVYIPAINWSMFLGCVMITLAFRTAGNLAAAYGIAVTGTMGITTLTFGYVAHYRWGWSLGRALAVCAPIMAVDLLFFVSNLLKFTHGGYYPVAIAAALVAVMLTWQWGRGELAKAFYAFGVQGGKKVGWLVALREKVDEIQMSIQENLPLARTLVQGRRRLVETDRALVFLCSRPVHDLDEYLPVPIRVFLKKYGVLPAHVTFFHVRQLTVAEAERGSPRFQVFDLGRNIVSITATYGYMEQPDIRGALRELQLKDEIHIPSDRWIIETGEEEIITRDDLPFLRWIRIHFFRFILRLSTPAHKFLGLGYDAGVSKEIIPVVFSREGVKVALPELEINEPEPPSSHGGVIAGGLEPAAVGPRGDGA</sequence>
<feature type="domain" description="K+ potassium transporter integral membrane" evidence="12">
    <location>
        <begin position="3"/>
        <end position="243"/>
    </location>
</feature>
<evidence type="ECO:0000256" key="6">
    <source>
        <dbReference type="ARBA" id="ARBA00022958"/>
    </source>
</evidence>
<evidence type="ECO:0000256" key="10">
    <source>
        <dbReference type="SAM" id="MobiDB-lite"/>
    </source>
</evidence>
<evidence type="ECO:0000256" key="4">
    <source>
        <dbReference type="ARBA" id="ARBA00022692"/>
    </source>
</evidence>
<dbReference type="InterPro" id="IPR053951">
    <property type="entry name" value="K_trans_N"/>
</dbReference>
<keyword evidence="9 11" id="KW-0472">Membrane</keyword>
<feature type="transmembrane region" description="Helical" evidence="11">
    <location>
        <begin position="102"/>
        <end position="125"/>
    </location>
</feature>
<evidence type="ECO:0000256" key="9">
    <source>
        <dbReference type="ARBA" id="ARBA00023136"/>
    </source>
</evidence>
<feature type="transmembrane region" description="Helical" evidence="11">
    <location>
        <begin position="55"/>
        <end position="73"/>
    </location>
</feature>
<feature type="domain" description="K+ potassium transporter integral membrane" evidence="12">
    <location>
        <begin position="260"/>
        <end position="480"/>
    </location>
</feature>
<evidence type="ECO:0000259" key="13">
    <source>
        <dbReference type="Pfam" id="PF22776"/>
    </source>
</evidence>
<feature type="transmembrane region" description="Helical" evidence="11">
    <location>
        <begin position="137"/>
        <end position="155"/>
    </location>
</feature>
<evidence type="ECO:0000259" key="12">
    <source>
        <dbReference type="Pfam" id="PF02705"/>
    </source>
</evidence>
<evidence type="ECO:0000313" key="15">
    <source>
        <dbReference type="Proteomes" id="UP001216907"/>
    </source>
</evidence>